<dbReference type="CDD" id="cd05379">
    <property type="entry name" value="CAP_bacterial"/>
    <property type="match status" value="1"/>
</dbReference>
<feature type="region of interest" description="Disordered" evidence="1">
    <location>
        <begin position="31"/>
        <end position="151"/>
    </location>
</feature>
<name>A0A521FAF0_9BACL</name>
<sequence>MAQGTMAKVFRLTLFAGLMTFLFSLLVGCGGEKKDASQSKSSNQKEVQQVSSDPVTEEDLKEELEDSDSEKADEKTSKKGEETQPKDNSDKESQAQDEPKEQEKPHTDSKKESDTKKPSSTEEKESNESSRKPDPRNSSGSVSTAGTGETKSLSAFEKKVVELVNKERAKQGLRPLKSHVELSSVARKKSADMRDHNYFSHNSPTYGSPFDMMKRFGIKYRGAGENIAAGQATPEAVMKSWMNSSGHRANILNPDFTHIGVGYVKGGSYGCYWTQQFITK</sequence>
<dbReference type="SUPFAM" id="SSF55797">
    <property type="entry name" value="PR-1-like"/>
    <property type="match status" value="1"/>
</dbReference>
<feature type="domain" description="SCP" evidence="2">
    <location>
        <begin position="161"/>
        <end position="277"/>
    </location>
</feature>
<dbReference type="Proteomes" id="UP000315636">
    <property type="component" value="Unassembled WGS sequence"/>
</dbReference>
<organism evidence="3 4">
    <name type="scientific">Melghirimyces algeriensis</name>
    <dbReference type="NCBI Taxonomy" id="910412"/>
    <lineage>
        <taxon>Bacteria</taxon>
        <taxon>Bacillati</taxon>
        <taxon>Bacillota</taxon>
        <taxon>Bacilli</taxon>
        <taxon>Bacillales</taxon>
        <taxon>Thermoactinomycetaceae</taxon>
        <taxon>Melghirimyces</taxon>
    </lineage>
</organism>
<dbReference type="InterPro" id="IPR014044">
    <property type="entry name" value="CAP_dom"/>
</dbReference>
<feature type="compositionally biased region" description="Acidic residues" evidence="1">
    <location>
        <begin position="55"/>
        <end position="68"/>
    </location>
</feature>
<feature type="compositionally biased region" description="Polar residues" evidence="1">
    <location>
        <begin position="136"/>
        <end position="151"/>
    </location>
</feature>
<protein>
    <submittedName>
        <fullName evidence="3">Uncharacterized protein, YkwD family</fullName>
    </submittedName>
</protein>
<dbReference type="EMBL" id="FXTI01000014">
    <property type="protein sequence ID" value="SMO92490.1"/>
    <property type="molecule type" value="Genomic_DNA"/>
</dbReference>
<evidence type="ECO:0000313" key="4">
    <source>
        <dbReference type="Proteomes" id="UP000315636"/>
    </source>
</evidence>
<dbReference type="InterPro" id="IPR035940">
    <property type="entry name" value="CAP_sf"/>
</dbReference>
<evidence type="ECO:0000256" key="1">
    <source>
        <dbReference type="SAM" id="MobiDB-lite"/>
    </source>
</evidence>
<accession>A0A521FAF0</accession>
<dbReference type="InterPro" id="IPR014258">
    <property type="entry name" value="CAP_domain_YkwD-like"/>
</dbReference>
<dbReference type="AlphaFoldDB" id="A0A521FAF0"/>
<feature type="compositionally biased region" description="Basic and acidic residues" evidence="1">
    <location>
        <begin position="69"/>
        <end position="135"/>
    </location>
</feature>
<dbReference type="PANTHER" id="PTHR31157">
    <property type="entry name" value="SCP DOMAIN-CONTAINING PROTEIN"/>
    <property type="match status" value="1"/>
</dbReference>
<keyword evidence="4" id="KW-1185">Reference proteome</keyword>
<feature type="compositionally biased region" description="Polar residues" evidence="1">
    <location>
        <begin position="38"/>
        <end position="54"/>
    </location>
</feature>
<dbReference type="PANTHER" id="PTHR31157:SF1">
    <property type="entry name" value="SCP DOMAIN-CONTAINING PROTEIN"/>
    <property type="match status" value="1"/>
</dbReference>
<evidence type="ECO:0000259" key="2">
    <source>
        <dbReference type="Pfam" id="PF00188"/>
    </source>
</evidence>
<dbReference type="Gene3D" id="3.40.33.10">
    <property type="entry name" value="CAP"/>
    <property type="match status" value="1"/>
</dbReference>
<dbReference type="Pfam" id="PF00188">
    <property type="entry name" value="CAP"/>
    <property type="match status" value="1"/>
</dbReference>
<gene>
    <name evidence="3" type="ORF">SAMN06264849_11486</name>
</gene>
<proteinExistence type="predicted"/>
<dbReference type="NCBIfam" id="TIGR02909">
    <property type="entry name" value="spore_YkwD"/>
    <property type="match status" value="1"/>
</dbReference>
<reference evidence="3 4" key="1">
    <citation type="submission" date="2017-05" db="EMBL/GenBank/DDBJ databases">
        <authorList>
            <person name="Varghese N."/>
            <person name="Submissions S."/>
        </authorList>
    </citation>
    <scope>NUCLEOTIDE SEQUENCE [LARGE SCALE GENOMIC DNA]</scope>
    <source>
        <strain evidence="3 4">DSM 45474</strain>
    </source>
</reference>
<evidence type="ECO:0000313" key="3">
    <source>
        <dbReference type="EMBL" id="SMO92490.1"/>
    </source>
</evidence>